<reference evidence="5" key="2">
    <citation type="journal article" date="2023" name="IMA Fungus">
        <title>Comparative genomic study of the Penicillium genus elucidates a diverse pangenome and 15 lateral gene transfer events.</title>
        <authorList>
            <person name="Petersen C."/>
            <person name="Sorensen T."/>
            <person name="Nielsen M.R."/>
            <person name="Sondergaard T.E."/>
            <person name="Sorensen J.L."/>
            <person name="Fitzpatrick D.A."/>
            <person name="Frisvad J.C."/>
            <person name="Nielsen K.L."/>
        </authorList>
    </citation>
    <scope>NUCLEOTIDE SEQUENCE</scope>
    <source>
        <strain evidence="5">IBT 16125</strain>
    </source>
</reference>
<evidence type="ECO:0000256" key="1">
    <source>
        <dbReference type="ARBA" id="ARBA00022676"/>
    </source>
</evidence>
<evidence type="ECO:0000256" key="2">
    <source>
        <dbReference type="ARBA" id="ARBA00022679"/>
    </source>
</evidence>
<evidence type="ECO:0008006" key="7">
    <source>
        <dbReference type="Google" id="ProtNLM"/>
    </source>
</evidence>
<organism evidence="5 6">
    <name type="scientific">Penicillium daleae</name>
    <dbReference type="NCBI Taxonomy" id="63821"/>
    <lineage>
        <taxon>Eukaryota</taxon>
        <taxon>Fungi</taxon>
        <taxon>Dikarya</taxon>
        <taxon>Ascomycota</taxon>
        <taxon>Pezizomycotina</taxon>
        <taxon>Eurotiomycetes</taxon>
        <taxon>Eurotiomycetidae</taxon>
        <taxon>Eurotiales</taxon>
        <taxon>Aspergillaceae</taxon>
        <taxon>Penicillium</taxon>
    </lineage>
</organism>
<keyword evidence="3 4" id="KW-0732">Signal</keyword>
<dbReference type="GO" id="GO:0016757">
    <property type="term" value="F:glycosyltransferase activity"/>
    <property type="evidence" value="ECO:0007669"/>
    <property type="project" value="UniProtKB-KW"/>
</dbReference>
<keyword evidence="6" id="KW-1185">Reference proteome</keyword>
<gene>
    <name evidence="5" type="ORF">N7458_007103</name>
</gene>
<dbReference type="EMBL" id="JAPVEA010000006">
    <property type="protein sequence ID" value="KAJ5450654.1"/>
    <property type="molecule type" value="Genomic_DNA"/>
</dbReference>
<dbReference type="SUPFAM" id="SSF75005">
    <property type="entry name" value="Arabinanase/levansucrase/invertase"/>
    <property type="match status" value="1"/>
</dbReference>
<keyword evidence="2" id="KW-0808">Transferase</keyword>
<feature type="signal peptide" evidence="4">
    <location>
        <begin position="1"/>
        <end position="20"/>
    </location>
</feature>
<dbReference type="Proteomes" id="UP001213681">
    <property type="component" value="Unassembled WGS sequence"/>
</dbReference>
<proteinExistence type="predicted"/>
<evidence type="ECO:0000256" key="3">
    <source>
        <dbReference type="ARBA" id="ARBA00022729"/>
    </source>
</evidence>
<dbReference type="PANTHER" id="PTHR34106">
    <property type="entry name" value="GLYCOSIDASE"/>
    <property type="match status" value="1"/>
</dbReference>
<dbReference type="InterPro" id="IPR023296">
    <property type="entry name" value="Glyco_hydro_beta-prop_sf"/>
</dbReference>
<dbReference type="PANTHER" id="PTHR34106:SF5">
    <property type="entry name" value="GLYCOSIDASE"/>
    <property type="match status" value="1"/>
</dbReference>
<sequence>MRFSLQSVLVLGLGATTSLAASSDKPPKITPASRQNEVNYTAPYFPLLGFEQYAGNPIMRPDASHPWESEYLYNPSAIVMDDMVFLLYRAQDAQKTSSIGLAWSSDGYNFTRYSQPIVSATEPYETSGGCEDPRVVRVDGTFYLTYTAYDGKVARLCLATSTDLVNWKKYGPILPDFTETVYNWHDPVTYFAPNPAGWTKSGAIIDERQPDGYYYMQFGDTYLYTANSTDLIHWEVSGYGKPFAPLMNLWEQALTESGPPPIKTRDGMWLKVYNGMATGGAGGYAIGQYSTGQMLIDPAHSPLGPPIARLETPILQPTTATEITGQVDNVVFSEGLVQFKGKWLLYFGAGDAFLSVAQTHVQP</sequence>
<keyword evidence="1" id="KW-0328">Glycosyltransferase</keyword>
<name>A0AAD6G2P4_9EURO</name>
<evidence type="ECO:0000313" key="6">
    <source>
        <dbReference type="Proteomes" id="UP001213681"/>
    </source>
</evidence>
<dbReference type="AlphaFoldDB" id="A0AAD6G2P4"/>
<feature type="chain" id="PRO_5041935397" description="Glycosyl hydrolase" evidence="4">
    <location>
        <begin position="21"/>
        <end position="363"/>
    </location>
</feature>
<reference evidence="5" key="1">
    <citation type="submission" date="2022-12" db="EMBL/GenBank/DDBJ databases">
        <authorList>
            <person name="Petersen C."/>
        </authorList>
    </citation>
    <scope>NUCLEOTIDE SEQUENCE</scope>
    <source>
        <strain evidence="5">IBT 16125</strain>
    </source>
</reference>
<dbReference type="Gene3D" id="2.115.10.20">
    <property type="entry name" value="Glycosyl hydrolase domain, family 43"/>
    <property type="match status" value="1"/>
</dbReference>
<protein>
    <recommendedName>
        <fullName evidence="7">Glycosyl hydrolase</fullName>
    </recommendedName>
</protein>
<evidence type="ECO:0000256" key="4">
    <source>
        <dbReference type="SAM" id="SignalP"/>
    </source>
</evidence>
<dbReference type="RefSeq" id="XP_056766189.1">
    <property type="nucleotide sequence ID" value="XM_056910485.1"/>
</dbReference>
<dbReference type="CDD" id="cd18610">
    <property type="entry name" value="GH130_BT3780-like"/>
    <property type="match status" value="1"/>
</dbReference>
<dbReference type="Pfam" id="PF04041">
    <property type="entry name" value="Glyco_hydro_130"/>
    <property type="match status" value="1"/>
</dbReference>
<dbReference type="GeneID" id="81600728"/>
<comment type="caution">
    <text evidence="5">The sequence shown here is derived from an EMBL/GenBank/DDBJ whole genome shotgun (WGS) entry which is preliminary data.</text>
</comment>
<accession>A0AAD6G2P4</accession>
<dbReference type="InterPro" id="IPR007184">
    <property type="entry name" value="Mannoside_phosphorylase"/>
</dbReference>
<evidence type="ECO:0000313" key="5">
    <source>
        <dbReference type="EMBL" id="KAJ5450654.1"/>
    </source>
</evidence>